<reference evidence="2 3" key="1">
    <citation type="submission" date="2022-02" db="EMBL/GenBank/DDBJ databases">
        <title>Uncovering new skin microbiome diversity through culturing and metagenomics.</title>
        <authorList>
            <person name="Conlan S."/>
            <person name="Deming C."/>
            <person name="Nisc Comparative Sequencing Program N."/>
            <person name="Segre J.A."/>
        </authorList>
    </citation>
    <scope>NUCLEOTIDE SEQUENCE [LARGE SCALE GENOMIC DNA]</scope>
    <source>
        <strain evidence="2 3">ACRQV</strain>
    </source>
</reference>
<dbReference type="RefSeq" id="WP_239181299.1">
    <property type="nucleotide sequence ID" value="NZ_JAKRDF010000028.1"/>
</dbReference>
<organism evidence="2 3">
    <name type="scientific">Corynebacterium singulare</name>
    <dbReference type="NCBI Taxonomy" id="161899"/>
    <lineage>
        <taxon>Bacteria</taxon>
        <taxon>Bacillati</taxon>
        <taxon>Actinomycetota</taxon>
        <taxon>Actinomycetes</taxon>
        <taxon>Mycobacteriales</taxon>
        <taxon>Corynebacteriaceae</taxon>
        <taxon>Corynebacterium</taxon>
    </lineage>
</organism>
<evidence type="ECO:0000313" key="3">
    <source>
        <dbReference type="Proteomes" id="UP001521911"/>
    </source>
</evidence>
<dbReference type="Proteomes" id="UP001521911">
    <property type="component" value="Unassembled WGS sequence"/>
</dbReference>
<name>A0ABS9PXA2_9CORY</name>
<gene>
    <name evidence="2" type="ORF">MHK08_12730</name>
</gene>
<comment type="caution">
    <text evidence="2">The sequence shown here is derived from an EMBL/GenBank/DDBJ whole genome shotgun (WGS) entry which is preliminary data.</text>
</comment>
<evidence type="ECO:0000256" key="1">
    <source>
        <dbReference type="SAM" id="MobiDB-lite"/>
    </source>
</evidence>
<keyword evidence="3" id="KW-1185">Reference proteome</keyword>
<accession>A0ABS9PXA2</accession>
<feature type="region of interest" description="Disordered" evidence="1">
    <location>
        <begin position="427"/>
        <end position="448"/>
    </location>
</feature>
<protein>
    <submittedName>
        <fullName evidence="2">Uncharacterized protein</fullName>
    </submittedName>
</protein>
<proteinExistence type="predicted"/>
<sequence length="470" mass="50782">MAENLVPDDELAVIVGEEGALVLGPESALERLSAGVDADSSPITPELLHRASQALSGIERYQKESGRWLKLDADSANYLKRMGIKPGDVRTGVIRATDVPRGAASHTGGSVLKHLTFDKAGLLTPAAPMVRASMVQQAAVEKQMAQMQDYLERIDSKIDSVLRFQQDSLAGDIDGVAETLAEAALILDGTTSVTDTQWATVQHVGADLAKLQGRVLRHLTAVAEHMAQSKTSPSKVRETFQETNDDACFWLYELARTVQLQNQMYVLQLNRVTAVEGEAATDYVAAVARARDKRATRLLETLSAIAQTAHELGSFSTFRKAVDWNSPRAVDEVNRFFGQLREFSEAANLTVDGTEDLEAVRHLDAARKLTVSSTARARELTASSTARAREVAGAAQQRAAEASDTVAHHTRQIWGATRDGIEGAARSAIGSTTRGTEDEDAPIGSKPTWWSFRSNKEQKSEAVSSGGCIT</sequence>
<evidence type="ECO:0000313" key="2">
    <source>
        <dbReference type="EMBL" id="MCG7277318.1"/>
    </source>
</evidence>
<dbReference type="EMBL" id="JAKRDF010000028">
    <property type="protein sequence ID" value="MCG7277318.1"/>
    <property type="molecule type" value="Genomic_DNA"/>
</dbReference>